<keyword evidence="2" id="KW-1185">Reference proteome</keyword>
<sequence>MQTNDEAILNEHRKETKVKNDPGAHPFPFGVHKGKRLDSVPDGLRYWGVHPLRQTNIWYAPLTQANIQYEEHLLSTREPGAWRLPSGKHQGKRLDEVPSGYRWWCANVQQSDNVWYPWFVKANKRYQASLRPGRSPGSETIWFGRRYKDLRFDVVYQRKEFRRFHFDPKNQTQKWFPRLEDLRDRYEAWLQNHKREYRPRRPAVVENPVGEAIGPWDDREGSADPDEEYERDSFIVSDDEGDYDEDTEYRPTQEEIGSGSEVGTLDREVSVLSELEDSKEESQTSAA</sequence>
<comment type="caution">
    <text evidence="1">The sequence shown here is derived from an EMBL/GenBank/DDBJ whole genome shotgun (WGS) entry which is preliminary data.</text>
</comment>
<dbReference type="Proteomes" id="UP000790709">
    <property type="component" value="Unassembled WGS sequence"/>
</dbReference>
<evidence type="ECO:0000313" key="1">
    <source>
        <dbReference type="EMBL" id="KAH7920961.1"/>
    </source>
</evidence>
<proteinExistence type="predicted"/>
<reference evidence="1" key="1">
    <citation type="journal article" date="2021" name="New Phytol.">
        <title>Evolutionary innovations through gain and loss of genes in the ectomycorrhizal Boletales.</title>
        <authorList>
            <person name="Wu G."/>
            <person name="Miyauchi S."/>
            <person name="Morin E."/>
            <person name="Kuo A."/>
            <person name="Drula E."/>
            <person name="Varga T."/>
            <person name="Kohler A."/>
            <person name="Feng B."/>
            <person name="Cao Y."/>
            <person name="Lipzen A."/>
            <person name="Daum C."/>
            <person name="Hundley H."/>
            <person name="Pangilinan J."/>
            <person name="Johnson J."/>
            <person name="Barry K."/>
            <person name="LaButti K."/>
            <person name="Ng V."/>
            <person name="Ahrendt S."/>
            <person name="Min B."/>
            <person name="Choi I.G."/>
            <person name="Park H."/>
            <person name="Plett J.M."/>
            <person name="Magnuson J."/>
            <person name="Spatafora J.W."/>
            <person name="Nagy L.G."/>
            <person name="Henrissat B."/>
            <person name="Grigoriev I.V."/>
            <person name="Yang Z.L."/>
            <person name="Xu J."/>
            <person name="Martin F.M."/>
        </authorList>
    </citation>
    <scope>NUCLEOTIDE SEQUENCE</scope>
    <source>
        <strain evidence="1">KUC20120723A-06</strain>
    </source>
</reference>
<accession>A0ACB8B5A7</accession>
<evidence type="ECO:0000313" key="2">
    <source>
        <dbReference type="Proteomes" id="UP000790709"/>
    </source>
</evidence>
<organism evidence="1 2">
    <name type="scientific">Leucogyrophana mollusca</name>
    <dbReference type="NCBI Taxonomy" id="85980"/>
    <lineage>
        <taxon>Eukaryota</taxon>
        <taxon>Fungi</taxon>
        <taxon>Dikarya</taxon>
        <taxon>Basidiomycota</taxon>
        <taxon>Agaricomycotina</taxon>
        <taxon>Agaricomycetes</taxon>
        <taxon>Agaricomycetidae</taxon>
        <taxon>Boletales</taxon>
        <taxon>Boletales incertae sedis</taxon>
        <taxon>Leucogyrophana</taxon>
    </lineage>
</organism>
<protein>
    <submittedName>
        <fullName evidence="1">Uncharacterized protein</fullName>
    </submittedName>
</protein>
<dbReference type="EMBL" id="MU266549">
    <property type="protein sequence ID" value="KAH7920961.1"/>
    <property type="molecule type" value="Genomic_DNA"/>
</dbReference>
<gene>
    <name evidence="1" type="ORF">BV22DRAFT_764327</name>
</gene>
<name>A0ACB8B5A7_9AGAM</name>